<protein>
    <recommendedName>
        <fullName evidence="6">tRNA1(Val) (adenine(37)-N6)-methyltransferase</fullName>
        <ecNumber evidence="6">2.1.1.223</ecNumber>
    </recommendedName>
    <alternativeName>
        <fullName evidence="6">tRNA m6A37 methyltransferase</fullName>
    </alternativeName>
</protein>
<dbReference type="InterPro" id="IPR007848">
    <property type="entry name" value="Small_mtfrase_dom"/>
</dbReference>
<evidence type="ECO:0000256" key="3">
    <source>
        <dbReference type="ARBA" id="ARBA00022679"/>
    </source>
</evidence>
<evidence type="ECO:0000256" key="4">
    <source>
        <dbReference type="ARBA" id="ARBA00022691"/>
    </source>
</evidence>
<keyword evidence="4 6" id="KW-0949">S-adenosyl-L-methionine</keyword>
<keyword evidence="5 6" id="KW-0819">tRNA processing</keyword>
<proteinExistence type="inferred from homology"/>
<dbReference type="EMBL" id="FZPD01000005">
    <property type="protein sequence ID" value="SNT29803.1"/>
    <property type="molecule type" value="Genomic_DNA"/>
</dbReference>
<keyword evidence="1 6" id="KW-0963">Cytoplasm</keyword>
<dbReference type="PROSITE" id="PS00092">
    <property type="entry name" value="N6_MTASE"/>
    <property type="match status" value="1"/>
</dbReference>
<keyword evidence="3 6" id="KW-0808">Transferase</keyword>
<dbReference type="GO" id="GO:0003676">
    <property type="term" value="F:nucleic acid binding"/>
    <property type="evidence" value="ECO:0007669"/>
    <property type="project" value="InterPro"/>
</dbReference>
<name>A0A239LIZ2_EKHLU</name>
<accession>A0A239LIZ2</accession>
<dbReference type="InterPro" id="IPR029063">
    <property type="entry name" value="SAM-dependent_MTases_sf"/>
</dbReference>
<evidence type="ECO:0000256" key="1">
    <source>
        <dbReference type="ARBA" id="ARBA00022490"/>
    </source>
</evidence>
<comment type="function">
    <text evidence="6">Specifically methylates the adenine in position 37 of tRNA(1)(Val) (anticodon cmo5UAC).</text>
</comment>
<evidence type="ECO:0000313" key="8">
    <source>
        <dbReference type="EMBL" id="SNT29803.1"/>
    </source>
</evidence>
<dbReference type="InterPro" id="IPR002052">
    <property type="entry name" value="DNA_methylase_N6_adenine_CS"/>
</dbReference>
<dbReference type="CDD" id="cd02440">
    <property type="entry name" value="AdoMet_MTases"/>
    <property type="match status" value="1"/>
</dbReference>
<dbReference type="GO" id="GO:0005737">
    <property type="term" value="C:cytoplasm"/>
    <property type="evidence" value="ECO:0007669"/>
    <property type="project" value="UniProtKB-SubCell"/>
</dbReference>
<dbReference type="InterPro" id="IPR022882">
    <property type="entry name" value="tRNA_adenine-N6_MeTrfase"/>
</dbReference>
<keyword evidence="2 6" id="KW-0489">Methyltransferase</keyword>
<evidence type="ECO:0000256" key="5">
    <source>
        <dbReference type="ARBA" id="ARBA00022694"/>
    </source>
</evidence>
<dbReference type="GO" id="GO:0016430">
    <property type="term" value="F:tRNA (adenine-N6)-methyltransferase activity"/>
    <property type="evidence" value="ECO:0007669"/>
    <property type="project" value="UniProtKB-UniRule"/>
</dbReference>
<dbReference type="EC" id="2.1.1.223" evidence="6"/>
<dbReference type="Gene3D" id="3.40.50.150">
    <property type="entry name" value="Vaccinia Virus protein VP39"/>
    <property type="match status" value="1"/>
</dbReference>
<evidence type="ECO:0000259" key="7">
    <source>
        <dbReference type="Pfam" id="PF05175"/>
    </source>
</evidence>
<dbReference type="AlphaFoldDB" id="A0A239LIZ2"/>
<dbReference type="HAMAP" id="MF_01872">
    <property type="entry name" value="tRNA_methyltr_YfiC"/>
    <property type="match status" value="1"/>
</dbReference>
<dbReference type="GO" id="GO:0008033">
    <property type="term" value="P:tRNA processing"/>
    <property type="evidence" value="ECO:0007669"/>
    <property type="project" value="UniProtKB-UniRule"/>
</dbReference>
<evidence type="ECO:0000313" key="9">
    <source>
        <dbReference type="Proteomes" id="UP000198393"/>
    </source>
</evidence>
<reference evidence="8 9" key="1">
    <citation type="submission" date="2017-06" db="EMBL/GenBank/DDBJ databases">
        <authorList>
            <person name="Kim H.J."/>
            <person name="Triplett B.A."/>
        </authorList>
    </citation>
    <scope>NUCLEOTIDE SEQUENCE [LARGE SCALE GENOMIC DNA]</scope>
    <source>
        <strain evidence="8 9">DSM 19307</strain>
    </source>
</reference>
<dbReference type="PANTHER" id="PTHR47739:SF1">
    <property type="entry name" value="TRNA1(VAL) (ADENINE(37)-N6)-METHYLTRANSFERASE"/>
    <property type="match status" value="1"/>
</dbReference>
<dbReference type="OrthoDB" id="5383291at2"/>
<comment type="subcellular location">
    <subcellularLocation>
        <location evidence="6">Cytoplasm</location>
    </subcellularLocation>
</comment>
<keyword evidence="9" id="KW-1185">Reference proteome</keyword>
<dbReference type="PANTHER" id="PTHR47739">
    <property type="entry name" value="TRNA1(VAL) (ADENINE(37)-N6)-METHYLTRANSFERASE"/>
    <property type="match status" value="1"/>
</dbReference>
<dbReference type="InterPro" id="IPR050210">
    <property type="entry name" value="tRNA_Adenine-N(6)_MTase"/>
</dbReference>
<evidence type="ECO:0000256" key="6">
    <source>
        <dbReference type="HAMAP-Rule" id="MF_01872"/>
    </source>
</evidence>
<comment type="catalytic activity">
    <reaction evidence="6">
        <text>adenosine(37) in tRNA1(Val) + S-adenosyl-L-methionine = N(6)-methyladenosine(37) in tRNA1(Val) + S-adenosyl-L-homocysteine + H(+)</text>
        <dbReference type="Rhea" id="RHEA:43160"/>
        <dbReference type="Rhea" id="RHEA-COMP:10369"/>
        <dbReference type="Rhea" id="RHEA-COMP:10370"/>
        <dbReference type="ChEBI" id="CHEBI:15378"/>
        <dbReference type="ChEBI" id="CHEBI:57856"/>
        <dbReference type="ChEBI" id="CHEBI:59789"/>
        <dbReference type="ChEBI" id="CHEBI:74411"/>
        <dbReference type="ChEBI" id="CHEBI:74449"/>
        <dbReference type="EC" id="2.1.1.223"/>
    </reaction>
</comment>
<evidence type="ECO:0000256" key="2">
    <source>
        <dbReference type="ARBA" id="ARBA00022603"/>
    </source>
</evidence>
<comment type="similarity">
    <text evidence="6">Belongs to the methyltransferase superfamily. tRNA (adenine-N(6)-)-methyltransferase family.</text>
</comment>
<sequence>MTLIYLRSMPNTYFQFKQFRIEQAQSGMKVTTDGCLFGGWVASEIQKFKKEPSQILDIGTGTGLLSLMLAQVSELSRIDTVEINEQAFGEATQNFKESKWSDRLSGHQTSIQDFQTDEKYDLIICNPPFFKNSKQGADSGKNQALHSSSLEAEDLLDHAIRLLDPDGSFYLIYPEQEMKAFKTMALTKELFPIRQVIVRNQKNHPVFRVMTHFRFSKGQESTTEMIIRDSDRKYTKESWELLKDYYLAYNSPL</sequence>
<dbReference type="Pfam" id="PF05175">
    <property type="entry name" value="MTS"/>
    <property type="match status" value="1"/>
</dbReference>
<feature type="domain" description="Methyltransferase small" evidence="7">
    <location>
        <begin position="46"/>
        <end position="183"/>
    </location>
</feature>
<dbReference type="Proteomes" id="UP000198393">
    <property type="component" value="Unassembled WGS sequence"/>
</dbReference>
<organism evidence="8 9">
    <name type="scientific">Ekhidna lutea</name>
    <dbReference type="NCBI Taxonomy" id="447679"/>
    <lineage>
        <taxon>Bacteria</taxon>
        <taxon>Pseudomonadati</taxon>
        <taxon>Bacteroidota</taxon>
        <taxon>Cytophagia</taxon>
        <taxon>Cytophagales</taxon>
        <taxon>Reichenbachiellaceae</taxon>
        <taxon>Ekhidna</taxon>
    </lineage>
</organism>
<dbReference type="SUPFAM" id="SSF53335">
    <property type="entry name" value="S-adenosyl-L-methionine-dependent methyltransferases"/>
    <property type="match status" value="1"/>
</dbReference>
<dbReference type="GO" id="GO:0032259">
    <property type="term" value="P:methylation"/>
    <property type="evidence" value="ECO:0007669"/>
    <property type="project" value="UniProtKB-KW"/>
</dbReference>
<gene>
    <name evidence="8" type="ORF">SAMN05421640_3271</name>
</gene>